<feature type="transmembrane region" description="Helical" evidence="2">
    <location>
        <begin position="54"/>
        <end position="78"/>
    </location>
</feature>
<dbReference type="EMBL" id="LPWH01000062">
    <property type="protein sequence ID" value="POR02226.1"/>
    <property type="molecule type" value="Genomic_DNA"/>
</dbReference>
<keyword evidence="2" id="KW-1133">Transmembrane helix</keyword>
<dbReference type="Proteomes" id="UP000237350">
    <property type="component" value="Unassembled WGS sequence"/>
</dbReference>
<keyword evidence="2" id="KW-0812">Transmembrane</keyword>
<evidence type="ECO:0000313" key="3">
    <source>
        <dbReference type="EMBL" id="POR02226.1"/>
    </source>
</evidence>
<name>A0A2S4JRT4_9SPIO</name>
<dbReference type="OrthoDB" id="371081at2"/>
<evidence type="ECO:0000256" key="2">
    <source>
        <dbReference type="SAM" id="Phobius"/>
    </source>
</evidence>
<evidence type="ECO:0000313" key="4">
    <source>
        <dbReference type="Proteomes" id="UP000237350"/>
    </source>
</evidence>
<protein>
    <submittedName>
        <fullName evidence="3">Uncharacterized protein</fullName>
    </submittedName>
</protein>
<gene>
    <name evidence="3" type="ORF">AU468_06445</name>
</gene>
<sequence length="483" mass="56000">MDNDREIEQVHSQAQILAKSKERFLRDIMREFRQGQDRYDLETEFARTKKNRSLVIPLSILLLVAVFALVVTMVTRFIEETSLAIPVNIDDFADVNLRDLLDEAQRLQNRYDGTLRDRNRLTEERDSRVRSIERGLERELSLLEDSGLPLRERSLRAAQLRGDAEEQIRRIQEEFLRADQELAGELEELEAAIAQYDSRQLERAREQEEILNNQQRLFEMEMQQLRSRYDQEIEQLLANHQTELETIEAHHREAVAALRARNRENEVFLRRRFDPDLSDDPVGPLLTVPLEPPGEWAAPGSYRTVLAEAGLAGRGDHAAFLARHGELRTILERLQSIPYENSLAPALVQLDLRLQHLVSDYERVWRGLGDLAEEKTLALEQTRGVLAERKEDLARLQYALDELSMIQGESGYILDPRDPEAIDVYVHPLVVLPPDARGYVFRRDDELVGRVQFYERQGQIWARSDDEGLRPFDRILIDLQGGE</sequence>
<keyword evidence="4" id="KW-1185">Reference proteome</keyword>
<feature type="coiled-coil region" evidence="1">
    <location>
        <begin position="161"/>
        <end position="221"/>
    </location>
</feature>
<keyword evidence="1" id="KW-0175">Coiled coil</keyword>
<dbReference type="RefSeq" id="WP_103680005.1">
    <property type="nucleotide sequence ID" value="NZ_LPWH01000062.1"/>
</dbReference>
<organism evidence="3 4">
    <name type="scientific">Alkalispirochaeta sphaeroplastigenens</name>
    <dbReference type="NCBI Taxonomy" id="1187066"/>
    <lineage>
        <taxon>Bacteria</taxon>
        <taxon>Pseudomonadati</taxon>
        <taxon>Spirochaetota</taxon>
        <taxon>Spirochaetia</taxon>
        <taxon>Spirochaetales</taxon>
        <taxon>Spirochaetaceae</taxon>
        <taxon>Alkalispirochaeta</taxon>
    </lineage>
</organism>
<comment type="caution">
    <text evidence="3">The sequence shown here is derived from an EMBL/GenBank/DDBJ whole genome shotgun (WGS) entry which is preliminary data.</text>
</comment>
<evidence type="ECO:0000256" key="1">
    <source>
        <dbReference type="SAM" id="Coils"/>
    </source>
</evidence>
<accession>A0A2S4JRT4</accession>
<feature type="coiled-coil region" evidence="1">
    <location>
        <begin position="97"/>
        <end position="124"/>
    </location>
</feature>
<dbReference type="AlphaFoldDB" id="A0A2S4JRT4"/>
<proteinExistence type="predicted"/>
<reference evidence="4" key="1">
    <citation type="submission" date="2015-12" db="EMBL/GenBank/DDBJ databases">
        <authorList>
            <person name="Lodha T.D."/>
            <person name="Chintalapati S."/>
            <person name="Chintalapati V.R."/>
            <person name="Sravanthi T."/>
        </authorList>
    </citation>
    <scope>NUCLEOTIDE SEQUENCE [LARGE SCALE GENOMIC DNA]</scope>
    <source>
        <strain evidence="4">JC133</strain>
    </source>
</reference>
<keyword evidence="2" id="KW-0472">Membrane</keyword>